<comment type="similarity">
    <text evidence="2">Belongs to the nucleobase:cation symporter-2 (NCS2) (TC 2.A.40) family.</text>
</comment>
<evidence type="ECO:0000256" key="1">
    <source>
        <dbReference type="ARBA" id="ARBA00004141"/>
    </source>
</evidence>
<evidence type="ECO:0000313" key="9">
    <source>
        <dbReference type="Proteomes" id="UP000516304"/>
    </source>
</evidence>
<feature type="transmembrane region" description="Helical" evidence="7">
    <location>
        <begin position="107"/>
        <end position="128"/>
    </location>
</feature>
<accession>A0A7G2DA02</accession>
<keyword evidence="9" id="KW-1185">Reference proteome</keyword>
<gene>
    <name evidence="8" type="ORF">TIRI35C_0853</name>
</gene>
<dbReference type="PANTHER" id="PTHR42810">
    <property type="entry name" value="PURINE PERMEASE C1399.01C-RELATED"/>
    <property type="match status" value="1"/>
</dbReference>
<dbReference type="GeneID" id="58918593"/>
<evidence type="ECO:0000256" key="4">
    <source>
        <dbReference type="ARBA" id="ARBA00022692"/>
    </source>
</evidence>
<evidence type="ECO:0000313" key="8">
    <source>
        <dbReference type="EMBL" id="CAD5244007.1"/>
    </source>
</evidence>
<dbReference type="RefSeq" id="WP_188201866.1">
    <property type="nucleotide sequence ID" value="NZ_LR881183.1"/>
</dbReference>
<keyword evidence="5 7" id="KW-1133">Transmembrane helix</keyword>
<dbReference type="InterPro" id="IPR006042">
    <property type="entry name" value="Xan_ur_permease"/>
</dbReference>
<evidence type="ECO:0000256" key="2">
    <source>
        <dbReference type="ARBA" id="ARBA00008821"/>
    </source>
</evidence>
<dbReference type="PROSITE" id="PS01116">
    <property type="entry name" value="XANTH_URACIL_PERMASE"/>
    <property type="match status" value="1"/>
</dbReference>
<dbReference type="GO" id="GO:0005886">
    <property type="term" value="C:plasma membrane"/>
    <property type="evidence" value="ECO:0007669"/>
    <property type="project" value="UniProtKB-ARBA"/>
</dbReference>
<proteinExistence type="inferred from homology"/>
<dbReference type="NCBIfam" id="NF037981">
    <property type="entry name" value="NCS2_1"/>
    <property type="match status" value="1"/>
</dbReference>
<keyword evidence="6 7" id="KW-0472">Membrane</keyword>
<dbReference type="NCBIfam" id="TIGR00801">
    <property type="entry name" value="ncs2"/>
    <property type="match status" value="1"/>
</dbReference>
<keyword evidence="3" id="KW-0813">Transport</keyword>
<evidence type="ECO:0000256" key="6">
    <source>
        <dbReference type="ARBA" id="ARBA00023136"/>
    </source>
</evidence>
<dbReference type="Pfam" id="PF00860">
    <property type="entry name" value="Xan_ur_permease"/>
    <property type="match status" value="1"/>
</dbReference>
<dbReference type="Proteomes" id="UP000516304">
    <property type="component" value="Chromosome TIRI35C"/>
</dbReference>
<feature type="transmembrane region" description="Helical" evidence="7">
    <location>
        <begin position="33"/>
        <end position="52"/>
    </location>
</feature>
<feature type="transmembrane region" description="Helical" evidence="7">
    <location>
        <begin position="238"/>
        <end position="260"/>
    </location>
</feature>
<name>A0A7G2DA02_9EURY</name>
<feature type="transmembrane region" description="Helical" evidence="7">
    <location>
        <begin position="172"/>
        <end position="192"/>
    </location>
</feature>
<feature type="transmembrane region" description="Helical" evidence="7">
    <location>
        <begin position="199"/>
        <end position="218"/>
    </location>
</feature>
<protein>
    <submittedName>
        <fullName evidence="8">Uracil permease</fullName>
    </submittedName>
</protein>
<feature type="transmembrane region" description="Helical" evidence="7">
    <location>
        <begin position="58"/>
        <end position="76"/>
    </location>
</feature>
<dbReference type="AlphaFoldDB" id="A0A7G2DA02"/>
<feature type="transmembrane region" description="Helical" evidence="7">
    <location>
        <begin position="410"/>
        <end position="429"/>
    </location>
</feature>
<reference evidence="8 9" key="1">
    <citation type="submission" date="2020-09" db="EMBL/GenBank/DDBJ databases">
        <authorList>
            <person name="Courtine D."/>
        </authorList>
    </citation>
    <scope>NUCLEOTIDE SEQUENCE [LARGE SCALE GENOMIC DNA]</scope>
    <source>
        <strain evidence="8 9">IRI35c</strain>
    </source>
</reference>
<dbReference type="InterPro" id="IPR006043">
    <property type="entry name" value="NCS2"/>
</dbReference>
<sequence>METLETMKGPVLKVGIEDKVEPSKALVFGLQHVLAMFGATVTVPLVVGGAVGLNGDQIALMIQAVLLAMGIATLLQTTMGSRYPIVQGSSFAFIPGLIAIGSSLGMAAVQGALIVGGLIEAAIGWFGIIGKVRKLFTPLVTGVTITLIGFSLADVAVKNFFNFYADPSGGTIIKATLVAMITFLTTVFVALRASGSLKAMPVVVGAAVGYIVSVPLGLADFELVKSLPVVSIPRPFPWGSPVFDTTAIILLLFAFMVSIIESVGDYHAIAAVTGSEVTGKHIARGIGSEGLACSIAGLLGACGTTSYSENIGVVALTKVGSRYVVQMGAIILIFLSLLPKFAGILASMPAPVLGGLTLALYGMISVTGLRLIKERVEFTDRNTLILAAALIAGLGAPQLPAEFLAAFPKVVASILESGMAVGALTAIVLERIL</sequence>
<dbReference type="EMBL" id="LR881183">
    <property type="protein sequence ID" value="CAD5244007.1"/>
    <property type="molecule type" value="Genomic_DNA"/>
</dbReference>
<evidence type="ECO:0000256" key="7">
    <source>
        <dbReference type="SAM" id="Phobius"/>
    </source>
</evidence>
<comment type="subcellular location">
    <subcellularLocation>
        <location evidence="1">Membrane</location>
        <topology evidence="1">Multi-pass membrane protein</topology>
    </subcellularLocation>
</comment>
<feature type="transmembrane region" description="Helical" evidence="7">
    <location>
        <begin position="352"/>
        <end position="372"/>
    </location>
</feature>
<feature type="transmembrane region" description="Helical" evidence="7">
    <location>
        <begin position="384"/>
        <end position="404"/>
    </location>
</feature>
<evidence type="ECO:0000256" key="3">
    <source>
        <dbReference type="ARBA" id="ARBA00022448"/>
    </source>
</evidence>
<dbReference type="GO" id="GO:0042907">
    <property type="term" value="F:xanthine transmembrane transporter activity"/>
    <property type="evidence" value="ECO:0007669"/>
    <property type="project" value="TreeGrafter"/>
</dbReference>
<feature type="transmembrane region" description="Helical" evidence="7">
    <location>
        <begin position="135"/>
        <end position="152"/>
    </location>
</feature>
<feature type="transmembrane region" description="Helical" evidence="7">
    <location>
        <begin position="323"/>
        <end position="346"/>
    </location>
</feature>
<organism evidence="8 9">
    <name type="scientific">Thermococcus camini</name>
    <dbReference type="NCBI Taxonomy" id="2016373"/>
    <lineage>
        <taxon>Archaea</taxon>
        <taxon>Methanobacteriati</taxon>
        <taxon>Methanobacteriota</taxon>
        <taxon>Thermococci</taxon>
        <taxon>Thermococcales</taxon>
        <taxon>Thermococcaceae</taxon>
        <taxon>Thermococcus</taxon>
    </lineage>
</organism>
<dbReference type="KEGG" id="tcq:TIRI35C_0853"/>
<keyword evidence="4 7" id="KW-0812">Transmembrane</keyword>
<dbReference type="PANTHER" id="PTHR42810:SF2">
    <property type="entry name" value="PURINE PERMEASE C1399.01C-RELATED"/>
    <property type="match status" value="1"/>
</dbReference>
<evidence type="ECO:0000256" key="5">
    <source>
        <dbReference type="ARBA" id="ARBA00022989"/>
    </source>
</evidence>